<feature type="transmembrane region" description="Helical" evidence="4">
    <location>
        <begin position="39"/>
        <end position="56"/>
    </location>
</feature>
<protein>
    <submittedName>
        <fullName evidence="6">Trypsin-like peptidase domain-containing protein</fullName>
    </submittedName>
</protein>
<evidence type="ECO:0000259" key="5">
    <source>
        <dbReference type="Pfam" id="PF13240"/>
    </source>
</evidence>
<keyword evidence="4" id="KW-0472">Membrane</keyword>
<evidence type="ECO:0000256" key="2">
    <source>
        <dbReference type="ARBA" id="ARBA00022801"/>
    </source>
</evidence>
<keyword evidence="3" id="KW-0720">Serine protease</keyword>
<feature type="domain" description="Zinc-ribbon" evidence="5">
    <location>
        <begin position="2"/>
        <end position="23"/>
    </location>
</feature>
<dbReference type="Gene3D" id="2.40.10.120">
    <property type="match status" value="1"/>
</dbReference>
<dbReference type="InterPro" id="IPR051201">
    <property type="entry name" value="Chloro_Bact_Ser_Proteases"/>
</dbReference>
<keyword evidence="1" id="KW-0645">Protease</keyword>
<comment type="caution">
    <text evidence="6">The sequence shown here is derived from an EMBL/GenBank/DDBJ whole genome shotgun (WGS) entry which is preliminary data.</text>
</comment>
<keyword evidence="7" id="KW-1185">Reference proteome</keyword>
<dbReference type="Proteomes" id="UP001597273">
    <property type="component" value="Unassembled WGS sequence"/>
</dbReference>
<dbReference type="SUPFAM" id="SSF50494">
    <property type="entry name" value="Trypsin-like serine proteases"/>
    <property type="match status" value="1"/>
</dbReference>
<dbReference type="InterPro" id="IPR026870">
    <property type="entry name" value="Zinc_ribbon_dom"/>
</dbReference>
<gene>
    <name evidence="6" type="ORF">ACFSDB_03370</name>
</gene>
<evidence type="ECO:0000256" key="4">
    <source>
        <dbReference type="SAM" id="Phobius"/>
    </source>
</evidence>
<name>A0ABW4QEE6_9BACL</name>
<dbReference type="PANTHER" id="PTHR43343">
    <property type="entry name" value="PEPTIDASE S12"/>
    <property type="match status" value="1"/>
</dbReference>
<dbReference type="PANTHER" id="PTHR43343:SF3">
    <property type="entry name" value="PROTEASE DO-LIKE 8, CHLOROPLASTIC"/>
    <property type="match status" value="1"/>
</dbReference>
<keyword evidence="2" id="KW-0378">Hydrolase</keyword>
<dbReference type="PRINTS" id="PR00834">
    <property type="entry name" value="PROTEASES2C"/>
</dbReference>
<sequence>MFCSNCGAKNRDSANFCRRCGDPMDRSTRKSRRKKKHPFLYALLALLLTGTGYGAAQLSGDRTEEPEPVAQVANNPIPGDKTAVIKEAQAKVFTVKTKDAYGSGFLFTNGGDVVTSAHLVMGVQDVMVRDSNGLEQPGKVIGISKVHDIALVRVDALAGTEPLGIELTPAQVGSEVIALGSPSGFENTAAIGYLTGIERDFDQEYLYEDLYQIDVQMALGSSGGPLIDAASGKVIGINSLLLIESNGIGFAIPMYTMQDLLLQWAATPMTDAEIQEVFNSAEAFGTNGTVIQPSA</sequence>
<organism evidence="6 7">
    <name type="scientific">Planococcus chinensis</name>
    <dbReference type="NCBI Taxonomy" id="272917"/>
    <lineage>
        <taxon>Bacteria</taxon>
        <taxon>Bacillati</taxon>
        <taxon>Bacillota</taxon>
        <taxon>Bacilli</taxon>
        <taxon>Bacillales</taxon>
        <taxon>Caryophanaceae</taxon>
        <taxon>Planococcus</taxon>
    </lineage>
</organism>
<reference evidence="7" key="1">
    <citation type="journal article" date="2019" name="Int. J. Syst. Evol. Microbiol.">
        <title>The Global Catalogue of Microorganisms (GCM) 10K type strain sequencing project: providing services to taxonomists for standard genome sequencing and annotation.</title>
        <authorList>
            <consortium name="The Broad Institute Genomics Platform"/>
            <consortium name="The Broad Institute Genome Sequencing Center for Infectious Disease"/>
            <person name="Wu L."/>
            <person name="Ma J."/>
        </authorList>
    </citation>
    <scope>NUCLEOTIDE SEQUENCE [LARGE SCALE GENOMIC DNA]</scope>
    <source>
        <strain evidence="7">CGMCC 1.15475</strain>
    </source>
</reference>
<dbReference type="Pfam" id="PF13365">
    <property type="entry name" value="Trypsin_2"/>
    <property type="match status" value="1"/>
</dbReference>
<dbReference type="Pfam" id="PF13240">
    <property type="entry name" value="Zn_Ribbon_1"/>
    <property type="match status" value="1"/>
</dbReference>
<evidence type="ECO:0000313" key="7">
    <source>
        <dbReference type="Proteomes" id="UP001597273"/>
    </source>
</evidence>
<dbReference type="InterPro" id="IPR009003">
    <property type="entry name" value="Peptidase_S1_PA"/>
</dbReference>
<evidence type="ECO:0000313" key="6">
    <source>
        <dbReference type="EMBL" id="MFD1861950.1"/>
    </source>
</evidence>
<dbReference type="RefSeq" id="WP_204891174.1">
    <property type="nucleotide sequence ID" value="NZ_JBHUFW010000004.1"/>
</dbReference>
<evidence type="ECO:0000256" key="3">
    <source>
        <dbReference type="ARBA" id="ARBA00022825"/>
    </source>
</evidence>
<keyword evidence="4" id="KW-1133">Transmembrane helix</keyword>
<evidence type="ECO:0000256" key="1">
    <source>
        <dbReference type="ARBA" id="ARBA00022670"/>
    </source>
</evidence>
<dbReference type="InterPro" id="IPR001940">
    <property type="entry name" value="Peptidase_S1C"/>
</dbReference>
<accession>A0ABW4QEE6</accession>
<keyword evidence="4" id="KW-0812">Transmembrane</keyword>
<dbReference type="EMBL" id="JBHUFW010000004">
    <property type="protein sequence ID" value="MFD1861950.1"/>
    <property type="molecule type" value="Genomic_DNA"/>
</dbReference>
<proteinExistence type="predicted"/>